<dbReference type="GO" id="GO:0004519">
    <property type="term" value="F:endonuclease activity"/>
    <property type="evidence" value="ECO:0007669"/>
    <property type="project" value="UniProtKB-KW"/>
</dbReference>
<proteinExistence type="inferred from homology"/>
<keyword evidence="5 9" id="KW-0255">Endonuclease</keyword>
<dbReference type="EMBL" id="CP091511">
    <property type="protein sequence ID" value="UOO90288.1"/>
    <property type="molecule type" value="Genomic_DNA"/>
</dbReference>
<protein>
    <submittedName>
        <fullName evidence="9">Replication endonuclease</fullName>
    </submittedName>
</protein>
<keyword evidence="4" id="KW-0540">Nuclease</keyword>
<evidence type="ECO:0000313" key="9">
    <source>
        <dbReference type="EMBL" id="UOO90288.1"/>
    </source>
</evidence>
<organism evidence="9 10">
    <name type="scientific">Vitreoscilla massiliensis</name>
    <dbReference type="NCBI Taxonomy" id="1689272"/>
    <lineage>
        <taxon>Bacteria</taxon>
        <taxon>Pseudomonadati</taxon>
        <taxon>Pseudomonadota</taxon>
        <taxon>Betaproteobacteria</taxon>
        <taxon>Neisseriales</taxon>
        <taxon>Neisseriaceae</taxon>
        <taxon>Vitreoscilla</taxon>
    </lineage>
</organism>
<sequence>MPSDLPNKYFKNRLHTPDSIVARLLSGAFWVRKMRCMAARELETIIRNHLGFVHRNNQLYVSNEQVRRRIEQKARNQAMLAMKTIVNELGEEFQLDEVVAGSIANPAVRRAELMVRLAGFEHMAQELGHVCEFITLTCPSRFHVHSAARGRKNGKFDGSTPTEAQAYLNEVWGRIGSHLGREHIKIYGFRVTEPHHDGCPHWHGLFFMPKEHRARFRQIMALHGCREDRRELKLFYQETRKEAKAKARVQWEFHCQQAKANGDKKPTLQSFVDRQKVEADVWKNADYKLFHQVRARVLFKELDLDAGSAVGYIAKYISKNIDGKNNAGDSIGGDYESADYMSAVDAAVRVDAWASAWGIRQFQQFGGAPVSVWRELRRLRISGYEEGDIIERAAAAADKGDWGKFTMLMGGISLSNKDRPIKLYKEDMDGTNAYGEPRAKETQGVYAVATGELLYSRHHVWTMVGQKQAPISAEVLGFEGGVSPAWTRVNNSTNHRNNQKHFTDQLAAAIVTENKENRRHFNKDQISELVEWVMKNSQVIDYENINNAAAVLMYADAMVEMGETALLNKYESFEHFKNAAKQEVRIFKESLKPVDIHIAEFDMARTQVEIDRLKNEIADIEAQAYADAVDPIARMMRRAGRNIDLSRQGIAAINAKQEETTPTVAELQAEYTQAQAEKRRRTKSHTLADQLQETRNLIARMQSRQMQ</sequence>
<evidence type="ECO:0000256" key="2">
    <source>
        <dbReference type="ARBA" id="ARBA00009260"/>
    </source>
</evidence>
<keyword evidence="3" id="KW-0235">DNA replication</keyword>
<keyword evidence="7" id="KW-0175">Coiled coil</keyword>
<evidence type="ECO:0000256" key="7">
    <source>
        <dbReference type="SAM" id="Coils"/>
    </source>
</evidence>
<dbReference type="InterPro" id="IPR008766">
    <property type="entry name" value="Replication_gene_A-like"/>
</dbReference>
<dbReference type="Pfam" id="PF05840">
    <property type="entry name" value="Phage_GPA"/>
    <property type="match status" value="1"/>
</dbReference>
<name>A0ABY4E7A0_9NEIS</name>
<keyword evidence="10" id="KW-1185">Reference proteome</keyword>
<evidence type="ECO:0000256" key="1">
    <source>
        <dbReference type="ARBA" id="ARBA00003293"/>
    </source>
</evidence>
<evidence type="ECO:0000256" key="5">
    <source>
        <dbReference type="ARBA" id="ARBA00022759"/>
    </source>
</evidence>
<feature type="coiled-coil region" evidence="7">
    <location>
        <begin position="596"/>
        <end position="623"/>
    </location>
</feature>
<accession>A0ABY4E7A0</accession>
<evidence type="ECO:0000256" key="6">
    <source>
        <dbReference type="ARBA" id="ARBA00022801"/>
    </source>
</evidence>
<comment type="similarity">
    <text evidence="2">Belongs to the phage GPA family.</text>
</comment>
<evidence type="ECO:0000259" key="8">
    <source>
        <dbReference type="Pfam" id="PF05840"/>
    </source>
</evidence>
<keyword evidence="6" id="KW-0378">Hydrolase</keyword>
<evidence type="ECO:0000256" key="4">
    <source>
        <dbReference type="ARBA" id="ARBA00022722"/>
    </source>
</evidence>
<evidence type="ECO:0000313" key="10">
    <source>
        <dbReference type="Proteomes" id="UP000832011"/>
    </source>
</evidence>
<dbReference type="RefSeq" id="WP_244796821.1">
    <property type="nucleotide sequence ID" value="NZ_CP091511.1"/>
</dbReference>
<feature type="domain" description="Replication gene A protein-like" evidence="8">
    <location>
        <begin position="18"/>
        <end position="242"/>
    </location>
</feature>
<evidence type="ECO:0000256" key="3">
    <source>
        <dbReference type="ARBA" id="ARBA00022705"/>
    </source>
</evidence>
<reference evidence="9 10" key="1">
    <citation type="journal article" date="2022" name="Res Sq">
        <title>Evolution of multicellular longitudinally dividing oral cavity symbionts (Neisseriaceae).</title>
        <authorList>
            <person name="Nyongesa S."/>
            <person name="Weber P."/>
            <person name="Bernet E."/>
            <person name="Pullido F."/>
            <person name="Nieckarz M."/>
            <person name="Delaby M."/>
            <person name="Nieves C."/>
            <person name="Viehboeck T."/>
            <person name="Krause N."/>
            <person name="Rivera-Millot A."/>
            <person name="Nakamura A."/>
            <person name="Vischer N."/>
            <person name="VanNieuwenhze M."/>
            <person name="Brun Y."/>
            <person name="Cava F."/>
            <person name="Bulgheresi S."/>
            <person name="Veyrier F."/>
        </authorList>
    </citation>
    <scope>NUCLEOTIDE SEQUENCE [LARGE SCALE GENOMIC DNA]</scope>
    <source>
        <strain evidence="9 10">SN4</strain>
    </source>
</reference>
<comment type="function">
    <text evidence="1">Possible endonuclease which induces a single-strand cut and initiates DNA replication.</text>
</comment>
<dbReference type="Proteomes" id="UP000832011">
    <property type="component" value="Chromosome"/>
</dbReference>
<gene>
    <name evidence="9" type="ORF">LVJ82_04685</name>
</gene>